<reference evidence="1" key="1">
    <citation type="submission" date="2022-06" db="EMBL/GenBank/DDBJ databases">
        <title>Phylogenomic reconstructions and comparative analyses of Kickxellomycotina fungi.</title>
        <authorList>
            <person name="Reynolds N.K."/>
            <person name="Stajich J.E."/>
            <person name="Barry K."/>
            <person name="Grigoriev I.V."/>
            <person name="Crous P."/>
            <person name="Smith M.E."/>
        </authorList>
    </citation>
    <scope>NUCLEOTIDE SEQUENCE</scope>
    <source>
        <strain evidence="1">RSA 2271</strain>
    </source>
</reference>
<keyword evidence="2" id="KW-1185">Reference proteome</keyword>
<sequence>LFSCKRKELKLAALRFIRACVGLRNVFYTKYLIRKSILNRVVELFDEVVGRNNLINSACLELFQFILRENLKPLVAHLVKHYAKRYQGLTYTSVFKDLAFLHDQNENEANALQSNAASAFGAGRDGEEEAKAAGGGGVWSNRKVDADEEAYFDAADDEDGLVGDDYAQPSPPIVSPQSENGRVTSGSNSSEDNEDVENKSDKEGSQGRDTATRNPPPLSSPYSSSRSGSESRGSWEPRSGTSRDGGGGLSIRKRESDREGEDDIIQSLVNRSPKKPARHLAFSSGGNYRIGSSGKRQQQQQQQQQQPHPTTPFRVTTAMTASVDSAAKVRAKARPLSLSGGKFIPIKFNRQGLSRSPSPSSCSDDTGSTSSHVGHRDSSSRITPNNRHNDGGNADNHAVNPPATATLHPQQ</sequence>
<organism evidence="1 2">
    <name type="scientific">Spiromyces aspiralis</name>
    <dbReference type="NCBI Taxonomy" id="68401"/>
    <lineage>
        <taxon>Eukaryota</taxon>
        <taxon>Fungi</taxon>
        <taxon>Fungi incertae sedis</taxon>
        <taxon>Zoopagomycota</taxon>
        <taxon>Kickxellomycotina</taxon>
        <taxon>Kickxellomycetes</taxon>
        <taxon>Kickxellales</taxon>
        <taxon>Kickxellaceae</taxon>
        <taxon>Spiromyces</taxon>
    </lineage>
</organism>
<dbReference type="Proteomes" id="UP001145114">
    <property type="component" value="Unassembled WGS sequence"/>
</dbReference>
<feature type="non-terminal residue" evidence="1">
    <location>
        <position position="1"/>
    </location>
</feature>
<comment type="caution">
    <text evidence="1">The sequence shown here is derived from an EMBL/GenBank/DDBJ whole genome shotgun (WGS) entry which is preliminary data.</text>
</comment>
<dbReference type="EMBL" id="JAMZIH010001048">
    <property type="protein sequence ID" value="KAJ1678567.1"/>
    <property type="molecule type" value="Genomic_DNA"/>
</dbReference>
<proteinExistence type="predicted"/>
<protein>
    <submittedName>
        <fullName evidence="1">Platinum sensitivity protein</fullName>
    </submittedName>
</protein>
<evidence type="ECO:0000313" key="1">
    <source>
        <dbReference type="EMBL" id="KAJ1678567.1"/>
    </source>
</evidence>
<evidence type="ECO:0000313" key="2">
    <source>
        <dbReference type="Proteomes" id="UP001145114"/>
    </source>
</evidence>
<accession>A0ACC1HTJ5</accession>
<gene>
    <name evidence="1" type="primary">PSY2_1</name>
    <name evidence="1" type="ORF">EV182_003796</name>
</gene>
<name>A0ACC1HTJ5_9FUNG</name>